<evidence type="ECO:0000313" key="1">
    <source>
        <dbReference type="EMBL" id="TGL39655.1"/>
    </source>
</evidence>
<evidence type="ECO:0000313" key="2">
    <source>
        <dbReference type="Proteomes" id="UP000297273"/>
    </source>
</evidence>
<sequence>MIIEITPEFYIPKKESAFEVCKRAGIKISPKWKDKAIAQDRYLGKRADGEYIILRVSVCRRQITPFSEVHLE</sequence>
<comment type="caution">
    <text evidence="1">The sequence shown here is derived from an EMBL/GenBank/DDBJ whole genome shotgun (WGS) entry which is preliminary data.</text>
</comment>
<organism evidence="1 2">
    <name type="scientific">Leptospira langatensis</name>
    <dbReference type="NCBI Taxonomy" id="2484983"/>
    <lineage>
        <taxon>Bacteria</taxon>
        <taxon>Pseudomonadati</taxon>
        <taxon>Spirochaetota</taxon>
        <taxon>Spirochaetia</taxon>
        <taxon>Leptospirales</taxon>
        <taxon>Leptospiraceae</taxon>
        <taxon>Leptospira</taxon>
    </lineage>
</organism>
<reference evidence="2" key="1">
    <citation type="journal article" date="2019" name="PLoS Negl. Trop. Dis.">
        <title>Revisiting the worldwide diversity of Leptospira species in the environment.</title>
        <authorList>
            <person name="Vincent A.T."/>
            <person name="Schiettekatte O."/>
            <person name="Bourhy P."/>
            <person name="Veyrier F.J."/>
            <person name="Picardeau M."/>
        </authorList>
    </citation>
    <scope>NUCLEOTIDE SEQUENCE [LARGE SCALE GENOMIC DNA]</scope>
    <source>
        <strain evidence="2">201702690</strain>
    </source>
</reference>
<protein>
    <submittedName>
        <fullName evidence="1">Uncharacterized protein</fullName>
    </submittedName>
</protein>
<dbReference type="Proteomes" id="UP000297273">
    <property type="component" value="Unassembled WGS sequence"/>
</dbReference>
<accession>A0ABY2M9A9</accession>
<keyword evidence="2" id="KW-1185">Reference proteome</keyword>
<gene>
    <name evidence="1" type="ORF">EHQ53_14125</name>
</gene>
<proteinExistence type="predicted"/>
<name>A0ABY2M9A9_9LEPT</name>
<dbReference type="EMBL" id="RQGC01000009">
    <property type="protein sequence ID" value="TGL39655.1"/>
    <property type="molecule type" value="Genomic_DNA"/>
</dbReference>